<sequence length="306" mass="34215">MSKYIEKQNIMSQIVELERLIDLVNGHPLMIVGLEEKLIDLRKRLEAFDVNVLEPKIAMLFSGNAVLGSQGIKSLFVSNIIKPIQEMIKAQTAEIKFKKVGKRGKTKGSRESNMFLTALPVGSFGIELVQLDTPELFSELDVSSAIEQVSEIIKGATDSDESFANIVEQTPTRTLNNLKIFLREVANENSIIKIHINADEIYIDEDHVKLGYLRVKEADESEVLLTLNGILRGLLLEANKFEFLDVDGHKYSGKISEELDTDDLANFGKDYLNESCRVTISEITIKLKGSTAKHSYTLVGIDQVDQ</sequence>
<proteinExistence type="predicted"/>
<dbReference type="RefSeq" id="WP_380919345.1">
    <property type="nucleotide sequence ID" value="NZ_JBHUPE010000004.1"/>
</dbReference>
<dbReference type="EMBL" id="JBHUPE010000004">
    <property type="protein sequence ID" value="MFD2903792.1"/>
    <property type="molecule type" value="Genomic_DNA"/>
</dbReference>
<gene>
    <name evidence="1" type="ORF">ACFS6I_07655</name>
</gene>
<reference evidence="2" key="1">
    <citation type="journal article" date="2019" name="Int. J. Syst. Evol. Microbiol.">
        <title>The Global Catalogue of Microorganisms (GCM) 10K type strain sequencing project: providing services to taxonomists for standard genome sequencing and annotation.</title>
        <authorList>
            <consortium name="The Broad Institute Genomics Platform"/>
            <consortium name="The Broad Institute Genome Sequencing Center for Infectious Disease"/>
            <person name="Wu L."/>
            <person name="Ma J."/>
        </authorList>
    </citation>
    <scope>NUCLEOTIDE SEQUENCE [LARGE SCALE GENOMIC DNA]</scope>
    <source>
        <strain evidence="2">KCTC 22209</strain>
    </source>
</reference>
<organism evidence="1 2">
    <name type="scientific">Sphingobacterium anhuiense</name>
    <dbReference type="NCBI Taxonomy" id="493780"/>
    <lineage>
        <taxon>Bacteria</taxon>
        <taxon>Pseudomonadati</taxon>
        <taxon>Bacteroidota</taxon>
        <taxon>Sphingobacteriia</taxon>
        <taxon>Sphingobacteriales</taxon>
        <taxon>Sphingobacteriaceae</taxon>
        <taxon>Sphingobacterium</taxon>
    </lineage>
</organism>
<dbReference type="Proteomes" id="UP001597509">
    <property type="component" value="Unassembled WGS sequence"/>
</dbReference>
<evidence type="ECO:0000313" key="2">
    <source>
        <dbReference type="Proteomes" id="UP001597509"/>
    </source>
</evidence>
<accession>A0ABW5YTU4</accession>
<protein>
    <submittedName>
        <fullName evidence="1">Uncharacterized protein</fullName>
    </submittedName>
</protein>
<name>A0ABW5YTU4_9SPHI</name>
<evidence type="ECO:0000313" key="1">
    <source>
        <dbReference type="EMBL" id="MFD2903792.1"/>
    </source>
</evidence>
<comment type="caution">
    <text evidence="1">The sequence shown here is derived from an EMBL/GenBank/DDBJ whole genome shotgun (WGS) entry which is preliminary data.</text>
</comment>
<keyword evidence="2" id="KW-1185">Reference proteome</keyword>